<comment type="similarity">
    <text evidence="1 2">Belongs to the Dps family.</text>
</comment>
<dbReference type="SUPFAM" id="SSF47240">
    <property type="entry name" value="Ferritin-like"/>
    <property type="match status" value="1"/>
</dbReference>
<dbReference type="PANTHER" id="PTHR42932">
    <property type="entry name" value="GENERAL STRESS PROTEIN 20U"/>
    <property type="match status" value="1"/>
</dbReference>
<dbReference type="RefSeq" id="WP_002989390.1">
    <property type="nucleotide sequence ID" value="NZ_CP068107.1"/>
</dbReference>
<evidence type="ECO:0000256" key="1">
    <source>
        <dbReference type="ARBA" id="ARBA00009497"/>
    </source>
</evidence>
<keyword evidence="5" id="KW-0560">Oxidoreductase</keyword>
<dbReference type="Gene3D" id="1.20.1260.10">
    <property type="match status" value="1"/>
</dbReference>
<dbReference type="Pfam" id="PF00210">
    <property type="entry name" value="Ferritin"/>
    <property type="match status" value="1"/>
</dbReference>
<dbReference type="PANTHER" id="PTHR42932:SF3">
    <property type="entry name" value="DNA PROTECTION DURING STARVATION PROTEIN"/>
    <property type="match status" value="1"/>
</dbReference>
<accession>A0A378U559</accession>
<dbReference type="GO" id="GO:0016722">
    <property type="term" value="F:oxidoreductase activity, acting on metal ions"/>
    <property type="evidence" value="ECO:0007669"/>
    <property type="project" value="InterPro"/>
</dbReference>
<evidence type="ECO:0000256" key="2">
    <source>
        <dbReference type="RuleBase" id="RU003875"/>
    </source>
</evidence>
<evidence type="ECO:0000313" key="4">
    <source>
        <dbReference type="EMBL" id="QQU00238.1"/>
    </source>
</evidence>
<dbReference type="InterPro" id="IPR009078">
    <property type="entry name" value="Ferritin-like_SF"/>
</dbReference>
<evidence type="ECO:0000259" key="3">
    <source>
        <dbReference type="Pfam" id="PF00210"/>
    </source>
</evidence>
<sequence length="157" mass="18099">MKTNIGLKDDVRQQITDKLAKLLADEFVLYTKTRNAHYNVEGIDFHSMHLFFQSQYEAIIVDVDAIAERIRHLGHYAPSSLKEYLALTQLSESRDNQGNDSASWIKDLCKDHEAIIIYLRENIDAIDDMHDQGTADFLTGLLEKHEEAAWMLRAHIK</sequence>
<evidence type="ECO:0000313" key="5">
    <source>
        <dbReference type="EMBL" id="STZ69610.1"/>
    </source>
</evidence>
<feature type="domain" description="Ferritin/DPS" evidence="3">
    <location>
        <begin position="17"/>
        <end position="156"/>
    </location>
</feature>
<reference evidence="5 6" key="1">
    <citation type="submission" date="2018-06" db="EMBL/GenBank/DDBJ databases">
        <authorList>
            <consortium name="Pathogen Informatics"/>
            <person name="Doyle S."/>
        </authorList>
    </citation>
    <scope>NUCLEOTIDE SEQUENCE [LARGE SCALE GENOMIC DNA]</scope>
    <source>
        <strain evidence="5 6">NCTC11179</strain>
    </source>
</reference>
<dbReference type="AlphaFoldDB" id="A0A378U559"/>
<dbReference type="GO" id="GO:0008199">
    <property type="term" value="F:ferric iron binding"/>
    <property type="evidence" value="ECO:0007669"/>
    <property type="project" value="InterPro"/>
</dbReference>
<dbReference type="InterPro" id="IPR002177">
    <property type="entry name" value="DPS_DNA-bd"/>
</dbReference>
<dbReference type="OrthoDB" id="9797023at2"/>
<protein>
    <submittedName>
        <fullName evidence="5">DNA protection during starvation protein 2</fullName>
        <ecNumber evidence="5">1.16.-.-</ecNumber>
    </submittedName>
    <submittedName>
        <fullName evidence="4">DNA starvation/stationary phase protection protein</fullName>
    </submittedName>
</protein>
<dbReference type="EMBL" id="UGQL01000002">
    <property type="protein sequence ID" value="STZ69610.1"/>
    <property type="molecule type" value="Genomic_DNA"/>
</dbReference>
<gene>
    <name evidence="5" type="primary">dps2</name>
    <name evidence="4" type="ORF">I6I88_00225</name>
    <name evidence="5" type="ORF">NCTC11179_03120</name>
</gene>
<organism evidence="5 6">
    <name type="scientific">Myroides odoratus</name>
    <name type="common">Flavobacterium odoratum</name>
    <dbReference type="NCBI Taxonomy" id="256"/>
    <lineage>
        <taxon>Bacteria</taxon>
        <taxon>Pseudomonadati</taxon>
        <taxon>Bacteroidota</taxon>
        <taxon>Flavobacteriia</taxon>
        <taxon>Flavobacteriales</taxon>
        <taxon>Flavobacteriaceae</taxon>
        <taxon>Myroides</taxon>
    </lineage>
</organism>
<dbReference type="PRINTS" id="PR01346">
    <property type="entry name" value="HELNAPAPROT"/>
</dbReference>
<dbReference type="PIRSF" id="PIRSF005900">
    <property type="entry name" value="Dps"/>
    <property type="match status" value="1"/>
</dbReference>
<evidence type="ECO:0000313" key="6">
    <source>
        <dbReference type="Proteomes" id="UP000255024"/>
    </source>
</evidence>
<dbReference type="EC" id="1.16.-.-" evidence="5"/>
<proteinExistence type="inferred from homology"/>
<dbReference type="InterPro" id="IPR023188">
    <property type="entry name" value="DPS_DNA-bd_CS"/>
</dbReference>
<dbReference type="EMBL" id="CP068108">
    <property type="protein sequence ID" value="QQU00238.1"/>
    <property type="molecule type" value="Genomic_DNA"/>
</dbReference>
<name>A0A378U559_MYROD</name>
<dbReference type="GeneID" id="93526051"/>
<dbReference type="InterPro" id="IPR008331">
    <property type="entry name" value="Ferritin_DPS_dom"/>
</dbReference>
<dbReference type="PROSITE" id="PS00819">
    <property type="entry name" value="DPS_2"/>
    <property type="match status" value="1"/>
</dbReference>
<dbReference type="Proteomes" id="UP000255024">
    <property type="component" value="Unassembled WGS sequence"/>
</dbReference>
<evidence type="ECO:0000313" key="7">
    <source>
        <dbReference type="Proteomes" id="UP000596202"/>
    </source>
</evidence>
<dbReference type="CDD" id="cd01043">
    <property type="entry name" value="DPS"/>
    <property type="match status" value="1"/>
</dbReference>
<reference evidence="4 7" key="2">
    <citation type="submission" date="2021-01" db="EMBL/GenBank/DDBJ databases">
        <title>FDA dAtabase for Regulatory Grade micrObial Sequences (FDA-ARGOS): Supporting development and validation of Infectious Disease Dx tests.</title>
        <authorList>
            <person name="Sproer C."/>
            <person name="Gronow S."/>
            <person name="Severitt S."/>
            <person name="Schroder I."/>
            <person name="Tallon L."/>
            <person name="Sadzewicz L."/>
            <person name="Zhao X."/>
            <person name="Boylan J."/>
            <person name="Ott S."/>
            <person name="Bowen H."/>
            <person name="Vavikolanu K."/>
            <person name="Mehta A."/>
            <person name="Aluvathingal J."/>
            <person name="Nadendla S."/>
            <person name="Lowell S."/>
            <person name="Myers T."/>
            <person name="Yan Y."/>
            <person name="Sichtig H."/>
        </authorList>
    </citation>
    <scope>NUCLEOTIDE SEQUENCE [LARGE SCALE GENOMIC DNA]</scope>
    <source>
        <strain evidence="4 7">FDAARGOS_1131</strain>
    </source>
</reference>
<dbReference type="InterPro" id="IPR012347">
    <property type="entry name" value="Ferritin-like"/>
</dbReference>
<keyword evidence="6" id="KW-1185">Reference proteome</keyword>
<dbReference type="Proteomes" id="UP000596202">
    <property type="component" value="Chromosome"/>
</dbReference>